<dbReference type="InterPro" id="IPR008974">
    <property type="entry name" value="TRAF-like"/>
</dbReference>
<dbReference type="InterPro" id="IPR000210">
    <property type="entry name" value="BTB/POZ_dom"/>
</dbReference>
<dbReference type="Gene3D" id="1.25.40.420">
    <property type="match status" value="1"/>
</dbReference>
<dbReference type="EMBL" id="BPLQ01012168">
    <property type="protein sequence ID" value="GIY63217.1"/>
    <property type="molecule type" value="Genomic_DNA"/>
</dbReference>
<gene>
    <name evidence="2" type="primary">SPOP_31</name>
    <name evidence="2" type="ORF">CDAR_119781</name>
</gene>
<dbReference type="CDD" id="cd18186">
    <property type="entry name" value="BTB_POZ_ZBTB_KLHL-like"/>
    <property type="match status" value="1"/>
</dbReference>
<dbReference type="Gene3D" id="2.60.210.10">
    <property type="entry name" value="Apoptosis, Tumor Necrosis Factor Receptor Associated Protein 2, Chain A"/>
    <property type="match status" value="1"/>
</dbReference>
<dbReference type="PROSITE" id="PS50097">
    <property type="entry name" value="BTB"/>
    <property type="match status" value="1"/>
</dbReference>
<dbReference type="Proteomes" id="UP001054837">
    <property type="component" value="Unassembled WGS sequence"/>
</dbReference>
<evidence type="ECO:0000259" key="1">
    <source>
        <dbReference type="PROSITE" id="PS50097"/>
    </source>
</evidence>
<evidence type="ECO:0000313" key="2">
    <source>
        <dbReference type="EMBL" id="GIY63217.1"/>
    </source>
</evidence>
<comment type="caution">
    <text evidence="2">The sequence shown here is derived from an EMBL/GenBank/DDBJ whole genome shotgun (WGS) entry which is preliminary data.</text>
</comment>
<organism evidence="2 3">
    <name type="scientific">Caerostris darwini</name>
    <dbReference type="NCBI Taxonomy" id="1538125"/>
    <lineage>
        <taxon>Eukaryota</taxon>
        <taxon>Metazoa</taxon>
        <taxon>Ecdysozoa</taxon>
        <taxon>Arthropoda</taxon>
        <taxon>Chelicerata</taxon>
        <taxon>Arachnida</taxon>
        <taxon>Araneae</taxon>
        <taxon>Araneomorphae</taxon>
        <taxon>Entelegynae</taxon>
        <taxon>Araneoidea</taxon>
        <taxon>Araneidae</taxon>
        <taxon>Caerostris</taxon>
    </lineage>
</organism>
<dbReference type="SUPFAM" id="SSF49599">
    <property type="entry name" value="TRAF domain-like"/>
    <property type="match status" value="1"/>
</dbReference>
<dbReference type="InterPro" id="IPR011333">
    <property type="entry name" value="SKP1/BTB/POZ_sf"/>
</dbReference>
<dbReference type="Pfam" id="PF00651">
    <property type="entry name" value="BTB"/>
    <property type="match status" value="1"/>
</dbReference>
<dbReference type="SMART" id="SM00225">
    <property type="entry name" value="BTB"/>
    <property type="match status" value="1"/>
</dbReference>
<sequence>MLMPFTYTWAIENASVLPLSDRIFSPAFTISFMKKTKWYLELEASTMEQSIACILHRSGTDNGPETITVCFHLFLRDDTERIHNIRQGRSSFLKFSCFRTERFLTFDDIQNSPSVIVPQDVLTVVCQMYGLEATTEYELDLCYARSRMGVERQYFEWSIRRFSCISPAEERCYPLKKTDYSGMVLFLAFYLNADGYMCLRIDGNIAGITMKGAICIFNVDGLIQDRLEIDETMIDENGLHYRSHITQQSILELKKIYLRKDTLLLKCELEMDAKPVWSKIENYSSFRIEKIAKELGERLLDRVLKSLLVRCANDSIVEQCKRDCSLRIGNEIFPAHRTILSISPVFKAMFTHKMKENIDGCVYIKDLDADTVDHMLSYLYTDEIKYTLQWRDAAKLFKAADKYLLLELKDECSKILKSSLSTKNAISILCLSYQHNERHLRNEARIFISVHAWEIFHSEKWKHLKRHHTKTAKKFQRRIFRIMAANIAGIKR</sequence>
<dbReference type="Gene3D" id="3.30.710.10">
    <property type="entry name" value="Potassium Channel Kv1.1, Chain A"/>
    <property type="match status" value="1"/>
</dbReference>
<dbReference type="SUPFAM" id="SSF54695">
    <property type="entry name" value="POZ domain"/>
    <property type="match status" value="1"/>
</dbReference>
<dbReference type="AlphaFoldDB" id="A0AAV4UYU9"/>
<feature type="domain" description="BTB" evidence="1">
    <location>
        <begin position="322"/>
        <end position="388"/>
    </location>
</feature>
<keyword evidence="3" id="KW-1185">Reference proteome</keyword>
<accession>A0AAV4UYU9</accession>
<evidence type="ECO:0000313" key="3">
    <source>
        <dbReference type="Proteomes" id="UP001054837"/>
    </source>
</evidence>
<reference evidence="2 3" key="1">
    <citation type="submission" date="2021-06" db="EMBL/GenBank/DDBJ databases">
        <title>Caerostris darwini draft genome.</title>
        <authorList>
            <person name="Kono N."/>
            <person name="Arakawa K."/>
        </authorList>
    </citation>
    <scope>NUCLEOTIDE SEQUENCE [LARGE SCALE GENOMIC DNA]</scope>
</reference>
<protein>
    <submittedName>
        <fullName evidence="2">Speckle-type POZ protein</fullName>
    </submittedName>
</protein>
<dbReference type="PANTHER" id="PTHR24413">
    <property type="entry name" value="SPECKLE-TYPE POZ PROTEIN"/>
    <property type="match status" value="1"/>
</dbReference>
<name>A0AAV4UYU9_9ARAC</name>
<proteinExistence type="predicted"/>